<dbReference type="AlphaFoldDB" id="M3ASR6"/>
<feature type="compositionally biased region" description="Low complexity" evidence="1">
    <location>
        <begin position="318"/>
        <end position="327"/>
    </location>
</feature>
<dbReference type="Pfam" id="PF25534">
    <property type="entry name" value="DUF7918"/>
    <property type="match status" value="1"/>
</dbReference>
<dbReference type="EMBL" id="KB456271">
    <property type="protein sequence ID" value="EMF08549.1"/>
    <property type="molecule type" value="Genomic_DNA"/>
</dbReference>
<evidence type="ECO:0000313" key="3">
    <source>
        <dbReference type="EMBL" id="EMF08549.1"/>
    </source>
</evidence>
<dbReference type="HOGENOM" id="CLU_685434_0_0_1"/>
<dbReference type="InterPro" id="IPR057678">
    <property type="entry name" value="DUF7918"/>
</dbReference>
<feature type="compositionally biased region" description="Acidic residues" evidence="1">
    <location>
        <begin position="373"/>
        <end position="384"/>
    </location>
</feature>
<feature type="compositionally biased region" description="Polar residues" evidence="1">
    <location>
        <begin position="306"/>
        <end position="316"/>
    </location>
</feature>
<evidence type="ECO:0000256" key="1">
    <source>
        <dbReference type="SAM" id="MobiDB-lite"/>
    </source>
</evidence>
<dbReference type="GeneID" id="27898819"/>
<keyword evidence="4" id="KW-1185">Reference proteome</keyword>
<feature type="region of interest" description="Disordered" evidence="1">
    <location>
        <begin position="345"/>
        <end position="402"/>
    </location>
</feature>
<sequence length="402" mass="44592">MAIHPDLPEIPVSIKSAGKVLPEYEDHHATPDRDNLAPKRIIRYIEIPEARNAAPPAADPGADAEEVALKEECTFEIHADVHGLTAESYAGHCGLFFSIWIDGEEADSLFINDRVIKNESEDGELCMSRGQYTSNGTVLPFCFKPIKMIHAAAAPAAAARRARSEAEKEKLERLGTIRISVWYMNSPGIVAPATIKSGDRTITGLDEIDLKGRAVSHTVGFGEAMPLEYEMIWGSSSKDLAAGEVAVWEFRCRSREALKQERIILETPNPSPEPNEVDDKDTDLTDLTREQPMAMVMQSRKRDRQTNQFKTKVKNQISEESQSQAQADRAPLIARKDADTILCINDDGEGVHDEPHPKRTRRANAAPAVKNLEDDDEEEEEEEGQTPGIPRSLADEAAFWDQ</sequence>
<protein>
    <recommendedName>
        <fullName evidence="2">DUF7918 domain-containing protein</fullName>
    </recommendedName>
</protein>
<dbReference type="PANTHER" id="PTHR36223">
    <property type="entry name" value="BETA-LACTAMASE-TYPE TRANSPEPTIDASE FOLD DOMAIN CONTAINING PROTEIN"/>
    <property type="match status" value="1"/>
</dbReference>
<dbReference type="PANTHER" id="PTHR36223:SF1">
    <property type="entry name" value="TRANSCRIPTION ELONGATION FACTOR EAF N-TERMINAL DOMAIN-CONTAINING PROTEIN"/>
    <property type="match status" value="1"/>
</dbReference>
<feature type="domain" description="DUF7918" evidence="2">
    <location>
        <begin position="72"/>
        <end position="264"/>
    </location>
</feature>
<dbReference type="Proteomes" id="UP000016931">
    <property type="component" value="Unassembled WGS sequence"/>
</dbReference>
<name>M3ASR6_SPHMS</name>
<proteinExistence type="predicted"/>
<evidence type="ECO:0000259" key="2">
    <source>
        <dbReference type="Pfam" id="PF25534"/>
    </source>
</evidence>
<accession>M3ASR6</accession>
<organism evidence="3 4">
    <name type="scientific">Sphaerulina musiva (strain SO2202)</name>
    <name type="common">Poplar stem canker fungus</name>
    <name type="synonym">Septoria musiva</name>
    <dbReference type="NCBI Taxonomy" id="692275"/>
    <lineage>
        <taxon>Eukaryota</taxon>
        <taxon>Fungi</taxon>
        <taxon>Dikarya</taxon>
        <taxon>Ascomycota</taxon>
        <taxon>Pezizomycotina</taxon>
        <taxon>Dothideomycetes</taxon>
        <taxon>Dothideomycetidae</taxon>
        <taxon>Mycosphaerellales</taxon>
        <taxon>Mycosphaerellaceae</taxon>
        <taxon>Sphaerulina</taxon>
    </lineage>
</organism>
<gene>
    <name evidence="3" type="ORF">SEPMUDRAFT_121324</name>
</gene>
<reference evidence="3 4" key="1">
    <citation type="journal article" date="2012" name="PLoS Pathog.">
        <title>Diverse lifestyles and strategies of plant pathogenesis encoded in the genomes of eighteen Dothideomycetes fungi.</title>
        <authorList>
            <person name="Ohm R.A."/>
            <person name="Feau N."/>
            <person name="Henrissat B."/>
            <person name="Schoch C.L."/>
            <person name="Horwitz B.A."/>
            <person name="Barry K.W."/>
            <person name="Condon B.J."/>
            <person name="Copeland A.C."/>
            <person name="Dhillon B."/>
            <person name="Glaser F."/>
            <person name="Hesse C.N."/>
            <person name="Kosti I."/>
            <person name="LaButti K."/>
            <person name="Lindquist E.A."/>
            <person name="Lucas S."/>
            <person name="Salamov A.A."/>
            <person name="Bradshaw R.E."/>
            <person name="Ciuffetti L."/>
            <person name="Hamelin R.C."/>
            <person name="Kema G.H.J."/>
            <person name="Lawrence C."/>
            <person name="Scott J.A."/>
            <person name="Spatafora J.W."/>
            <person name="Turgeon B.G."/>
            <person name="de Wit P.J.G.M."/>
            <person name="Zhong S."/>
            <person name="Goodwin S.B."/>
            <person name="Grigoriev I.V."/>
        </authorList>
    </citation>
    <scope>NUCLEOTIDE SEQUENCE [LARGE SCALE GENOMIC DNA]</scope>
    <source>
        <strain evidence="3 4">SO2202</strain>
    </source>
</reference>
<feature type="region of interest" description="Disordered" evidence="1">
    <location>
        <begin position="296"/>
        <end position="333"/>
    </location>
</feature>
<dbReference type="OrthoDB" id="3364132at2759"/>
<dbReference type="RefSeq" id="XP_016756670.1">
    <property type="nucleotide sequence ID" value="XM_016901682.1"/>
</dbReference>
<evidence type="ECO:0000313" key="4">
    <source>
        <dbReference type="Proteomes" id="UP000016931"/>
    </source>
</evidence>
<dbReference type="STRING" id="692275.M3ASR6"/>